<keyword evidence="2" id="KW-1185">Reference proteome</keyword>
<reference evidence="1 2" key="1">
    <citation type="submission" date="2016-11" db="EMBL/GenBank/DDBJ databases">
        <authorList>
            <person name="Jaros S."/>
            <person name="Januszkiewicz K."/>
            <person name="Wedrychowicz H."/>
        </authorList>
    </citation>
    <scope>NUCLEOTIDE SEQUENCE [LARGE SCALE GENOMIC DNA]</scope>
    <source>
        <strain evidence="1 2">DSM 21425</strain>
    </source>
</reference>
<proteinExistence type="predicted"/>
<gene>
    <name evidence="1" type="ORF">SAMN04488096_103117</name>
</gene>
<organism evidence="1 2">
    <name type="scientific">Mesonia phycicola</name>
    <dbReference type="NCBI Taxonomy" id="579105"/>
    <lineage>
        <taxon>Bacteria</taxon>
        <taxon>Pseudomonadati</taxon>
        <taxon>Bacteroidota</taxon>
        <taxon>Flavobacteriia</taxon>
        <taxon>Flavobacteriales</taxon>
        <taxon>Flavobacteriaceae</taxon>
        <taxon>Mesonia</taxon>
    </lineage>
</organism>
<dbReference type="AlphaFoldDB" id="A0A1M6CQX3"/>
<dbReference type="STRING" id="579105.SAMN04488096_103117"/>
<dbReference type="RefSeq" id="WP_073148977.1">
    <property type="nucleotide sequence ID" value="NZ_FQYY01000003.1"/>
</dbReference>
<dbReference type="OrthoDB" id="1144071at2"/>
<dbReference type="EMBL" id="FQYY01000003">
    <property type="protein sequence ID" value="SHI63417.1"/>
    <property type="molecule type" value="Genomic_DNA"/>
</dbReference>
<dbReference type="Proteomes" id="UP000184225">
    <property type="component" value="Unassembled WGS sequence"/>
</dbReference>
<evidence type="ECO:0008006" key="3">
    <source>
        <dbReference type="Google" id="ProtNLM"/>
    </source>
</evidence>
<accession>A0A1M6CQX3</accession>
<name>A0A1M6CQX3_9FLAO</name>
<evidence type="ECO:0000313" key="2">
    <source>
        <dbReference type="Proteomes" id="UP000184225"/>
    </source>
</evidence>
<evidence type="ECO:0000313" key="1">
    <source>
        <dbReference type="EMBL" id="SHI63417.1"/>
    </source>
</evidence>
<sequence length="208" mass="23187">MVSKVFSIVFMLLVQFHVKAQRERIQTFSAGGVKEIILQADEIFKVEISTVSTKEIKLFTISEGEYFNDIQITAQQTSNKLYIASAYKEILTSGFDKLSAHKVYAVNLKLIVPENLKVIIVSNIASVYGEGKFNFLEAELNSGDCVLQNYYGKALINTLQGDVFISTKNAKVTAETNNGSLFIDKKLNFGNLIEIKSINGDVEVKKIQ</sequence>
<protein>
    <recommendedName>
        <fullName evidence="3">Adhesin</fullName>
    </recommendedName>
</protein>